<dbReference type="AlphaFoldDB" id="A0A291RM02"/>
<dbReference type="InterPro" id="IPR038071">
    <property type="entry name" value="UROD/MetE-like_sf"/>
</dbReference>
<dbReference type="EMBL" id="CP023778">
    <property type="protein sequence ID" value="ATL68122.1"/>
    <property type="molecule type" value="Genomic_DNA"/>
</dbReference>
<dbReference type="KEGG" id="ntp:CRH09_19965"/>
<proteinExistence type="predicted"/>
<reference evidence="1 2" key="1">
    <citation type="submission" date="2017-10" db="EMBL/GenBank/DDBJ databases">
        <title>Comparative genomics between pathogenic Norcardia.</title>
        <authorList>
            <person name="Zeng L."/>
        </authorList>
    </citation>
    <scope>NUCLEOTIDE SEQUENCE [LARGE SCALE GENOMIC DNA]</scope>
    <source>
        <strain evidence="1 2">NC_YFY_NT001</strain>
    </source>
</reference>
<dbReference type="SUPFAM" id="SSF51726">
    <property type="entry name" value="UROD/MetE-like"/>
    <property type="match status" value="1"/>
</dbReference>
<gene>
    <name evidence="1" type="ORF">CRH09_19965</name>
</gene>
<evidence type="ECO:0000313" key="2">
    <source>
        <dbReference type="Proteomes" id="UP000221961"/>
    </source>
</evidence>
<dbReference type="Gene3D" id="3.20.20.210">
    <property type="match status" value="1"/>
</dbReference>
<dbReference type="RefSeq" id="WP_098695223.1">
    <property type="nucleotide sequence ID" value="NZ_CP023778.1"/>
</dbReference>
<dbReference type="GeneID" id="88359639"/>
<evidence type="ECO:0000313" key="1">
    <source>
        <dbReference type="EMBL" id="ATL68122.1"/>
    </source>
</evidence>
<name>A0A291RM02_9NOCA</name>
<evidence type="ECO:0008006" key="3">
    <source>
        <dbReference type="Google" id="ProtNLM"/>
    </source>
</evidence>
<dbReference type="Proteomes" id="UP000221961">
    <property type="component" value="Chromosome"/>
</dbReference>
<protein>
    <recommendedName>
        <fullName evidence="3">Methionine synthase</fullName>
    </recommendedName>
</protein>
<sequence length="346" mass="38080">MRKTHLVGTWPGLSGPAAMATALRRVGAHLLRMTDGETGDRSVWVARTIEWLRANPDVELVHDGVYTDYGTGPIFRVREGRTLDPKNLYLHYFHTFTESFPAFTYLRDRAGYPDIRFQIGLPAPLDITMLAFGPDLARPDGEIPHAWAQATIDQIKRITATVDEPVVFQLESPASLLAVANAPDTARQAVAEQVARALHEIVAGAPEGTRFGVHLCLGDLQHRALIEMPDARPLVVLANAVASGFPDGRVLEYLHAPFAAANTPGSFEPDWYQPLEALALPTDVRFVAGFIHESITTEDHRVLLNMIERFARREVDVAAACGLGRRPDPEQAWDAMDKAIALIDAD</sequence>
<accession>A0A291RM02</accession>
<organism evidence="1 2">
    <name type="scientific">Nocardia terpenica</name>
    <dbReference type="NCBI Taxonomy" id="455432"/>
    <lineage>
        <taxon>Bacteria</taxon>
        <taxon>Bacillati</taxon>
        <taxon>Actinomycetota</taxon>
        <taxon>Actinomycetes</taxon>
        <taxon>Mycobacteriales</taxon>
        <taxon>Nocardiaceae</taxon>
        <taxon>Nocardia</taxon>
    </lineage>
</organism>